<evidence type="ECO:0000259" key="4">
    <source>
        <dbReference type="Pfam" id="PF01212"/>
    </source>
</evidence>
<dbReference type="Pfam" id="PF01212">
    <property type="entry name" value="Beta_elim_lyase"/>
    <property type="match status" value="1"/>
</dbReference>
<protein>
    <submittedName>
        <fullName evidence="5">Threonine aldolase</fullName>
        <ecNumber evidence="5">4.1.2.5</ecNumber>
    </submittedName>
</protein>
<evidence type="ECO:0000256" key="1">
    <source>
        <dbReference type="ARBA" id="ARBA00001933"/>
    </source>
</evidence>
<dbReference type="InterPro" id="IPR015421">
    <property type="entry name" value="PyrdxlP-dep_Trfase_major"/>
</dbReference>
<accession>A0A806FLS8</accession>
<name>A0A806FLS8_BIFAN</name>
<dbReference type="KEGG" id="bnm:BALAC2494_00512"/>
<comment type="similarity">
    <text evidence="2">Belongs to the threonine aldolase family.</text>
</comment>
<sequence>MHMLSFENDYSSTAAPQIVARMQAMANEQNSGYGKDQYCDAAANKIRKACDAAQADVWFLVGGTQTNQTVLSAITPQYAGVVCPESAHINTHEAGAIEATGHKVLALPQHDGKITGEQLDEYCQSFENDLNHEHMVYPGCVYISQPTEYGTVYTREELASISQVAHDHNLPLYVDGARLGMALTADMNDVQLPDLARLADVFTIGGTKCGTMFGEAVVFPRGNSPRNFTTIVKQHGALLAKGWLLGLQFDTLFTDDLYFKLAKHANAEADKIRKALFEKHYDIEYISQTNQIFIVVTTQRAQELTKSVKLGFMEQVDADHVMLRICTSWATTDEQVDELIKLL</sequence>
<evidence type="ECO:0000256" key="3">
    <source>
        <dbReference type="ARBA" id="ARBA00022898"/>
    </source>
</evidence>
<dbReference type="GO" id="GO:0006520">
    <property type="term" value="P:amino acid metabolic process"/>
    <property type="evidence" value="ECO:0007669"/>
    <property type="project" value="InterPro"/>
</dbReference>
<dbReference type="Gene3D" id="3.40.640.10">
    <property type="entry name" value="Type I PLP-dependent aspartate aminotransferase-like (Major domain)"/>
    <property type="match status" value="1"/>
</dbReference>
<keyword evidence="5" id="KW-0456">Lyase</keyword>
<gene>
    <name evidence="5" type="ORF">BALAC2494_00512</name>
</gene>
<evidence type="ECO:0000313" key="5">
    <source>
        <dbReference type="EMBL" id="AEK30074.1"/>
    </source>
</evidence>
<dbReference type="AlphaFoldDB" id="A0A806FLS8"/>
<feature type="domain" description="Aromatic amino acid beta-eliminating lyase/threonine aldolase" evidence="4">
    <location>
        <begin position="11"/>
        <end position="294"/>
    </location>
</feature>
<reference evidence="5 6" key="1">
    <citation type="journal article" date="2011" name="J. Bacteriol.">
        <title>Genome Sequence of the Probiotic Strain Bifidobacterium animalis subsp. lactis CNCM I-2494.</title>
        <authorList>
            <person name="Chervaux C."/>
            <person name="Grimaldi C."/>
            <person name="Bolotin A."/>
            <person name="Quinquis B."/>
            <person name="Legrain-Raspaud S."/>
            <person name="van Hylckama Vlieg J.E."/>
            <person name="Denariaz G."/>
            <person name="Smokvina T."/>
        </authorList>
    </citation>
    <scope>NUCLEOTIDE SEQUENCE [LARGE SCALE GENOMIC DNA]</scope>
    <source>
        <strain evidence="5 6">CNCM I-2494</strain>
    </source>
</reference>
<evidence type="ECO:0000313" key="6">
    <source>
        <dbReference type="Proteomes" id="UP000008394"/>
    </source>
</evidence>
<evidence type="ECO:0000256" key="2">
    <source>
        <dbReference type="ARBA" id="ARBA00006966"/>
    </source>
</evidence>
<dbReference type="InterPro" id="IPR015422">
    <property type="entry name" value="PyrdxlP-dep_Trfase_small"/>
</dbReference>
<dbReference type="InterPro" id="IPR015424">
    <property type="entry name" value="PyrdxlP-dep_Trfase"/>
</dbReference>
<keyword evidence="3" id="KW-0663">Pyridoxal phosphate</keyword>
<dbReference type="EC" id="4.1.2.5" evidence="5"/>
<dbReference type="PANTHER" id="PTHR48097:SF5">
    <property type="entry name" value="LOW SPECIFICITY L-THREONINE ALDOLASE"/>
    <property type="match status" value="1"/>
</dbReference>
<proteinExistence type="inferred from homology"/>
<dbReference type="Proteomes" id="UP000008394">
    <property type="component" value="Chromosome"/>
</dbReference>
<dbReference type="SUPFAM" id="SSF53383">
    <property type="entry name" value="PLP-dependent transferases"/>
    <property type="match status" value="1"/>
</dbReference>
<dbReference type="EMBL" id="CP002915">
    <property type="protein sequence ID" value="AEK30074.1"/>
    <property type="molecule type" value="Genomic_DNA"/>
</dbReference>
<dbReference type="InterPro" id="IPR001597">
    <property type="entry name" value="ArAA_b-elim_lyase/Thr_aldolase"/>
</dbReference>
<dbReference type="GO" id="GO:0004793">
    <property type="term" value="F:threonine aldolase activity"/>
    <property type="evidence" value="ECO:0007669"/>
    <property type="project" value="UniProtKB-EC"/>
</dbReference>
<dbReference type="PANTHER" id="PTHR48097">
    <property type="entry name" value="L-THREONINE ALDOLASE-RELATED"/>
    <property type="match status" value="1"/>
</dbReference>
<organism evidence="5 6">
    <name type="scientific">Bifidobacterium animalis subsp. lactis CNCM I-2494</name>
    <dbReference type="NCBI Taxonomy" id="1042403"/>
    <lineage>
        <taxon>Bacteria</taxon>
        <taxon>Bacillati</taxon>
        <taxon>Actinomycetota</taxon>
        <taxon>Actinomycetes</taxon>
        <taxon>Bifidobacteriales</taxon>
        <taxon>Bifidobacteriaceae</taxon>
        <taxon>Bifidobacterium</taxon>
    </lineage>
</organism>
<dbReference type="Gene3D" id="3.90.1150.10">
    <property type="entry name" value="Aspartate Aminotransferase, domain 1"/>
    <property type="match status" value="1"/>
</dbReference>
<comment type="cofactor">
    <cofactor evidence="1">
        <name>pyridoxal 5'-phosphate</name>
        <dbReference type="ChEBI" id="CHEBI:597326"/>
    </cofactor>
</comment>